<name>A0AA90NK90_9GAMM</name>
<dbReference type="SUPFAM" id="SSF52540">
    <property type="entry name" value="P-loop containing nucleoside triphosphate hydrolases"/>
    <property type="match status" value="1"/>
</dbReference>
<feature type="binding site" evidence="12">
    <location>
        <position position="487"/>
    </location>
    <ligand>
        <name>Zn(2+)</name>
        <dbReference type="ChEBI" id="CHEBI:29105"/>
        <label>2</label>
    </ligand>
</feature>
<dbReference type="InterPro" id="IPR001650">
    <property type="entry name" value="Helicase_C-like"/>
</dbReference>
<comment type="caution">
    <text evidence="15">The sequence shown here is derived from an EMBL/GenBank/DDBJ whole genome shotgun (WGS) entry which is preliminary data.</text>
</comment>
<dbReference type="InterPro" id="IPR041236">
    <property type="entry name" value="PriA_C"/>
</dbReference>
<keyword evidence="10 12" id="KW-0413">Isomerase</keyword>
<evidence type="ECO:0000313" key="16">
    <source>
        <dbReference type="Proteomes" id="UP001178148"/>
    </source>
</evidence>
<dbReference type="GO" id="GO:0006270">
    <property type="term" value="P:DNA replication initiation"/>
    <property type="evidence" value="ECO:0007669"/>
    <property type="project" value="TreeGrafter"/>
</dbReference>
<protein>
    <recommendedName>
        <fullName evidence="12">Replication restart protein PriA</fullName>
    </recommendedName>
    <alternativeName>
        <fullName evidence="12">ATP-dependent DNA helicase PriA</fullName>
        <ecNumber evidence="12">5.6.2.4</ecNumber>
    </alternativeName>
    <alternativeName>
        <fullName evidence="12">DNA 3'-5' helicase PriA</fullName>
    </alternativeName>
</protein>
<evidence type="ECO:0000256" key="5">
    <source>
        <dbReference type="ARBA" id="ARBA00022801"/>
    </source>
</evidence>
<dbReference type="CDD" id="cd18804">
    <property type="entry name" value="SF2_C_priA"/>
    <property type="match status" value="1"/>
</dbReference>
<keyword evidence="1 12" id="KW-0639">Primosome</keyword>
<feature type="domain" description="Helicase ATP-binding" evidence="13">
    <location>
        <begin position="232"/>
        <end position="398"/>
    </location>
</feature>
<evidence type="ECO:0000256" key="12">
    <source>
        <dbReference type="HAMAP-Rule" id="MF_00983"/>
    </source>
</evidence>
<keyword evidence="7 12" id="KW-0862">Zinc</keyword>
<dbReference type="FunFam" id="3.40.50.300:FF:000489">
    <property type="entry name" value="Primosome assembly protein PriA"/>
    <property type="match status" value="1"/>
</dbReference>
<dbReference type="InterPro" id="IPR014001">
    <property type="entry name" value="Helicase_ATP-bd"/>
</dbReference>
<feature type="binding site" evidence="12">
    <location>
        <position position="460"/>
    </location>
    <ligand>
        <name>Zn(2+)</name>
        <dbReference type="ChEBI" id="CHEBI:29105"/>
        <label>1</label>
    </ligand>
</feature>
<evidence type="ECO:0000256" key="1">
    <source>
        <dbReference type="ARBA" id="ARBA00022515"/>
    </source>
</evidence>
<dbReference type="PANTHER" id="PTHR30580:SF0">
    <property type="entry name" value="PRIMOSOMAL PROTEIN N"/>
    <property type="match status" value="1"/>
</dbReference>
<keyword evidence="8 12" id="KW-0067">ATP-binding</keyword>
<reference evidence="15 16" key="1">
    <citation type="journal article" date="2023" name="bioRxiv">
        <title>An intranuclear bacterial parasite of deep-sea mussels expresses apoptosis inhibitors acquired from its host.</title>
        <authorList>
            <person name="Gonzalez Porras M.A."/>
            <person name="Assie A."/>
            <person name="Tietjen M."/>
            <person name="Violette M."/>
            <person name="Kleiner M."/>
            <person name="Gruber-Vodicka H."/>
            <person name="Dubilier N."/>
            <person name="Leisch N."/>
        </authorList>
    </citation>
    <scope>NUCLEOTIDE SEQUENCE [LARGE SCALE GENOMIC DNA]</scope>
    <source>
        <strain evidence="15">IAP13</strain>
    </source>
</reference>
<dbReference type="GO" id="GO:0003677">
    <property type="term" value="F:DNA binding"/>
    <property type="evidence" value="ECO:0007669"/>
    <property type="project" value="UniProtKB-UniRule"/>
</dbReference>
<dbReference type="NCBIfam" id="NF004067">
    <property type="entry name" value="PRK05580.1-4"/>
    <property type="match status" value="1"/>
</dbReference>
<feature type="binding site" evidence="12">
    <location>
        <position position="497"/>
    </location>
    <ligand>
        <name>Zn(2+)</name>
        <dbReference type="ChEBI" id="CHEBI:29105"/>
        <label>1</label>
    </ligand>
</feature>
<dbReference type="PANTHER" id="PTHR30580">
    <property type="entry name" value="PRIMOSOMAL PROTEIN N"/>
    <property type="match status" value="1"/>
</dbReference>
<dbReference type="InterPro" id="IPR042115">
    <property type="entry name" value="PriA_3primeBD_sf"/>
</dbReference>
<sequence length="753" mass="84478">MITSSQAHTSSTNVFVQVAIPSPLRRLFDYLPPKNYSSENTSTTIKSGTRALVSFGRRQLIGIIVSTSNNSPVSADKLKPIMKILDEEPVIPEEVMQLCQWVSSYYHYSLGETLIQAIPKTLRQGKPLPVYTTTTWSLLQPLSENQQQLKRAHKQLATVQLLNSSENLSLSAENLKNAGVGKSTLKALSEKGLIVAHETKTKQKKFTDQLTIETEQAFTLNHEQQIALNTLSEQFHHYNPMVLDGITGSGKTEVYLQAITTALKENKQSLVLIPEIGLTPQTLGRFKKRFNTPVICLHSGLSDSERLSGWHQALNETAGIIITTRSGVFTPLPNLGLIIVDEEHDNSYKQQDTLRYNARDLAIYRAKQVNCPIILGSATPSLETFHNATSGRFKHLTLRQRAGQARPPQMELLDMRRENQKNGLALTLISRIANQLTDGNQVIVFLNRRGYAPSVICHDCGTVVDCHHCDAHMTIHRRPPRMHCHHCDFQIPIPNLCQSCKSTNIQPAGQGTEKSEQSLTQLFPNYPVIRIDRDSTRKKNSLDSILNTINTGKPCILLGTQMLAKGHHFPGVTLVIILNADAGLFSSDFRGLERTGQLIMQVSGRAGRGNKEGQVVIQTYNPQHTILQTLITNNYTQLLETLLTERKALKLPPFEHLAMVRAESANSKDCERLLQAARHLIELYTPSSDFQILGPIPAPMERKQGRFRWQLLSKSSQRSTLHKTINILLQYLENKKIPRHIRWSIDVDPQDMS</sequence>
<evidence type="ECO:0000256" key="10">
    <source>
        <dbReference type="ARBA" id="ARBA00023235"/>
    </source>
</evidence>
<dbReference type="Pfam" id="PF17764">
    <property type="entry name" value="PriA_3primeBD"/>
    <property type="match status" value="1"/>
</dbReference>
<dbReference type="Pfam" id="PF18074">
    <property type="entry name" value="PriA_C"/>
    <property type="match status" value="1"/>
</dbReference>
<dbReference type="GO" id="GO:1990077">
    <property type="term" value="C:primosome complex"/>
    <property type="evidence" value="ECO:0007669"/>
    <property type="project" value="UniProtKB-UniRule"/>
</dbReference>
<dbReference type="SMART" id="SM00487">
    <property type="entry name" value="DEXDc"/>
    <property type="match status" value="1"/>
</dbReference>
<dbReference type="Pfam" id="PF00271">
    <property type="entry name" value="Helicase_C"/>
    <property type="match status" value="1"/>
</dbReference>
<dbReference type="PROSITE" id="PS51192">
    <property type="entry name" value="HELICASE_ATP_BIND_1"/>
    <property type="match status" value="1"/>
</dbReference>
<accession>A0AA90NK90</accession>
<comment type="function">
    <text evidence="12">Initiates the restart of stalled replication forks, which reloads the replicative helicase on sites other than the origin of replication. Recognizes and binds to abandoned replication forks and remodels them to uncover a helicase loading site. Promotes assembly of the primosome at these replication forks.</text>
</comment>
<evidence type="ECO:0000259" key="14">
    <source>
        <dbReference type="PROSITE" id="PS51194"/>
    </source>
</evidence>
<gene>
    <name evidence="12" type="primary">priA</name>
    <name evidence="15" type="ORF">QS748_02970</name>
</gene>
<keyword evidence="9 12" id="KW-0238">DNA-binding</keyword>
<dbReference type="PROSITE" id="PS51194">
    <property type="entry name" value="HELICASE_CTER"/>
    <property type="match status" value="1"/>
</dbReference>
<dbReference type="HAMAP" id="MF_00983">
    <property type="entry name" value="PriA"/>
    <property type="match status" value="1"/>
</dbReference>
<dbReference type="SMART" id="SM00490">
    <property type="entry name" value="HELICc"/>
    <property type="match status" value="1"/>
</dbReference>
<keyword evidence="16" id="KW-1185">Reference proteome</keyword>
<proteinExistence type="inferred from homology"/>
<feature type="binding site" evidence="12">
    <location>
        <position position="466"/>
    </location>
    <ligand>
        <name>Zn(2+)</name>
        <dbReference type="ChEBI" id="CHEBI:29105"/>
        <label>2</label>
    </ligand>
</feature>
<evidence type="ECO:0000259" key="13">
    <source>
        <dbReference type="PROSITE" id="PS51192"/>
    </source>
</evidence>
<evidence type="ECO:0000256" key="3">
    <source>
        <dbReference type="ARBA" id="ARBA00022723"/>
    </source>
</evidence>
<dbReference type="Gene3D" id="3.40.50.300">
    <property type="entry name" value="P-loop containing nucleotide triphosphate hydrolases"/>
    <property type="match status" value="2"/>
</dbReference>
<dbReference type="InterPro" id="IPR027417">
    <property type="entry name" value="P-loop_NTPase"/>
</dbReference>
<dbReference type="NCBIfam" id="TIGR00595">
    <property type="entry name" value="priA"/>
    <property type="match status" value="1"/>
</dbReference>
<feature type="domain" description="Helicase C-terminal" evidence="14">
    <location>
        <begin position="492"/>
        <end position="650"/>
    </location>
</feature>
<evidence type="ECO:0000256" key="9">
    <source>
        <dbReference type="ARBA" id="ARBA00023125"/>
    </source>
</evidence>
<feature type="binding site" evidence="12">
    <location>
        <position position="484"/>
    </location>
    <ligand>
        <name>Zn(2+)</name>
        <dbReference type="ChEBI" id="CHEBI:29105"/>
        <label>2</label>
    </ligand>
</feature>
<comment type="similarity">
    <text evidence="12">Belongs to the helicase family. PriA subfamily.</text>
</comment>
<dbReference type="Gene3D" id="3.40.1440.60">
    <property type="entry name" value="PriA, 3(prime) DNA-binding domain"/>
    <property type="match status" value="1"/>
</dbReference>
<feature type="binding site" evidence="12">
    <location>
        <position position="469"/>
    </location>
    <ligand>
        <name>Zn(2+)</name>
        <dbReference type="ChEBI" id="CHEBI:29105"/>
        <label>2</label>
    </ligand>
</feature>
<dbReference type="AlphaFoldDB" id="A0AA90NK90"/>
<dbReference type="InterPro" id="IPR041222">
    <property type="entry name" value="PriA_3primeBD"/>
</dbReference>
<comment type="catalytic activity">
    <reaction evidence="11 12">
        <text>ATP + H2O = ADP + phosphate + H(+)</text>
        <dbReference type="Rhea" id="RHEA:13065"/>
        <dbReference type="ChEBI" id="CHEBI:15377"/>
        <dbReference type="ChEBI" id="CHEBI:15378"/>
        <dbReference type="ChEBI" id="CHEBI:30616"/>
        <dbReference type="ChEBI" id="CHEBI:43474"/>
        <dbReference type="ChEBI" id="CHEBI:456216"/>
        <dbReference type="EC" id="5.6.2.4"/>
    </reaction>
</comment>
<keyword evidence="4 12" id="KW-0547">Nucleotide-binding</keyword>
<dbReference type="InterPro" id="IPR011545">
    <property type="entry name" value="DEAD/DEAH_box_helicase_dom"/>
</dbReference>
<keyword evidence="2 12" id="KW-0235">DNA replication</keyword>
<dbReference type="GO" id="GO:0006269">
    <property type="term" value="P:DNA replication, synthesis of primer"/>
    <property type="evidence" value="ECO:0007669"/>
    <property type="project" value="UniProtKB-KW"/>
</dbReference>
<keyword evidence="5 12" id="KW-0378">Hydrolase</keyword>
<evidence type="ECO:0000313" key="15">
    <source>
        <dbReference type="EMBL" id="MDP0588203.1"/>
    </source>
</evidence>
<evidence type="ECO:0000256" key="4">
    <source>
        <dbReference type="ARBA" id="ARBA00022741"/>
    </source>
</evidence>
<comment type="catalytic activity">
    <reaction evidence="12">
        <text>Couples ATP hydrolysis with the unwinding of duplex DNA by translocating in the 3'-5' direction.</text>
        <dbReference type="EC" id="5.6.2.4"/>
    </reaction>
</comment>
<evidence type="ECO:0000256" key="6">
    <source>
        <dbReference type="ARBA" id="ARBA00022806"/>
    </source>
</evidence>
<dbReference type="FunFam" id="3.40.1440.60:FF:000001">
    <property type="entry name" value="Primosomal protein N"/>
    <property type="match status" value="1"/>
</dbReference>
<dbReference type="Pfam" id="PF18319">
    <property type="entry name" value="Zn_ribbon_PriA"/>
    <property type="match status" value="1"/>
</dbReference>
<dbReference type="GO" id="GO:0016787">
    <property type="term" value="F:hydrolase activity"/>
    <property type="evidence" value="ECO:0007669"/>
    <property type="project" value="UniProtKB-KW"/>
</dbReference>
<organism evidence="15 16">
    <name type="scientific">Candidatus Endonucleibacter bathymodioli</name>
    <dbReference type="NCBI Taxonomy" id="539814"/>
    <lineage>
        <taxon>Bacteria</taxon>
        <taxon>Pseudomonadati</taxon>
        <taxon>Pseudomonadota</taxon>
        <taxon>Gammaproteobacteria</taxon>
        <taxon>Oceanospirillales</taxon>
        <taxon>Endozoicomonadaceae</taxon>
        <taxon>Candidatus Endonucleibacter</taxon>
    </lineage>
</organism>
<dbReference type="GO" id="GO:0008270">
    <property type="term" value="F:zinc ion binding"/>
    <property type="evidence" value="ECO:0007669"/>
    <property type="project" value="UniProtKB-UniRule"/>
</dbReference>
<comment type="subunit">
    <text evidence="12">Component of the replication restart primosome.</text>
</comment>
<dbReference type="Pfam" id="PF00270">
    <property type="entry name" value="DEAD"/>
    <property type="match status" value="1"/>
</dbReference>
<dbReference type="InterPro" id="IPR040498">
    <property type="entry name" value="PriA_CRR"/>
</dbReference>
<keyword evidence="3 12" id="KW-0479">Metal-binding</keyword>
<dbReference type="Proteomes" id="UP001178148">
    <property type="component" value="Unassembled WGS sequence"/>
</dbReference>
<evidence type="ECO:0000256" key="2">
    <source>
        <dbReference type="ARBA" id="ARBA00022705"/>
    </source>
</evidence>
<dbReference type="EC" id="5.6.2.4" evidence="12"/>
<evidence type="ECO:0000256" key="11">
    <source>
        <dbReference type="ARBA" id="ARBA00048988"/>
    </source>
</evidence>
<dbReference type="GO" id="GO:0006302">
    <property type="term" value="P:double-strand break repair"/>
    <property type="evidence" value="ECO:0007669"/>
    <property type="project" value="InterPro"/>
</dbReference>
<dbReference type="GO" id="GO:0006310">
    <property type="term" value="P:DNA recombination"/>
    <property type="evidence" value="ECO:0007669"/>
    <property type="project" value="InterPro"/>
</dbReference>
<keyword evidence="6 12" id="KW-0347">Helicase</keyword>
<evidence type="ECO:0000256" key="7">
    <source>
        <dbReference type="ARBA" id="ARBA00022833"/>
    </source>
</evidence>
<comment type="cofactor">
    <cofactor evidence="12">
        <name>Zn(2+)</name>
        <dbReference type="ChEBI" id="CHEBI:29105"/>
    </cofactor>
    <text evidence="12">Binds 2 zinc ions per subunit.</text>
</comment>
<evidence type="ECO:0000256" key="8">
    <source>
        <dbReference type="ARBA" id="ARBA00022840"/>
    </source>
</evidence>
<dbReference type="EMBL" id="JASXSV010000003">
    <property type="protein sequence ID" value="MDP0588203.1"/>
    <property type="molecule type" value="Genomic_DNA"/>
</dbReference>
<dbReference type="NCBIfam" id="NF004065">
    <property type="entry name" value="PRK05580.1-1"/>
    <property type="match status" value="1"/>
</dbReference>
<dbReference type="GO" id="GO:0005524">
    <property type="term" value="F:ATP binding"/>
    <property type="evidence" value="ECO:0007669"/>
    <property type="project" value="UniProtKB-UniRule"/>
</dbReference>
<dbReference type="GO" id="GO:0043138">
    <property type="term" value="F:3'-5' DNA helicase activity"/>
    <property type="evidence" value="ECO:0007669"/>
    <property type="project" value="UniProtKB-EC"/>
</dbReference>
<dbReference type="InterPro" id="IPR005259">
    <property type="entry name" value="PriA"/>
</dbReference>
<feature type="binding site" evidence="12">
    <location>
        <position position="457"/>
    </location>
    <ligand>
        <name>Zn(2+)</name>
        <dbReference type="ChEBI" id="CHEBI:29105"/>
        <label>1</label>
    </ligand>
</feature>
<feature type="binding site" evidence="12">
    <location>
        <position position="500"/>
    </location>
    <ligand>
        <name>Zn(2+)</name>
        <dbReference type="ChEBI" id="CHEBI:29105"/>
        <label>1</label>
    </ligand>
</feature>
<dbReference type="CDD" id="cd17929">
    <property type="entry name" value="DEXHc_priA"/>
    <property type="match status" value="1"/>
</dbReference>